<evidence type="ECO:0000313" key="4">
    <source>
        <dbReference type="Proteomes" id="UP000265419"/>
    </source>
</evidence>
<reference evidence="3 4" key="1">
    <citation type="submission" date="2018-07" db="EMBL/GenBank/DDBJ databases">
        <title>Arthrobacter sp. nov., isolated from raw cow's milk with high bacterial count.</title>
        <authorList>
            <person name="Hahne J."/>
            <person name="Isele D."/>
            <person name="Lipski A."/>
        </authorList>
    </citation>
    <scope>NUCLEOTIDE SEQUENCE [LARGE SCALE GENOMIC DNA]</scope>
    <source>
        <strain evidence="3 4">JZ R-35</strain>
    </source>
</reference>
<evidence type="ECO:0000256" key="2">
    <source>
        <dbReference type="SAM" id="Phobius"/>
    </source>
</evidence>
<keyword evidence="2" id="KW-1133">Transmembrane helix</keyword>
<dbReference type="Proteomes" id="UP000265419">
    <property type="component" value="Unassembled WGS sequence"/>
</dbReference>
<organism evidence="3 4">
    <name type="scientific">Galactobacter valiniphilus</name>
    <dbReference type="NCBI Taxonomy" id="2676122"/>
    <lineage>
        <taxon>Bacteria</taxon>
        <taxon>Bacillati</taxon>
        <taxon>Actinomycetota</taxon>
        <taxon>Actinomycetes</taxon>
        <taxon>Micrococcales</taxon>
        <taxon>Micrococcaceae</taxon>
        <taxon>Galactobacter</taxon>
    </lineage>
</organism>
<dbReference type="AlphaFoldDB" id="A0A399JB53"/>
<proteinExistence type="predicted"/>
<evidence type="ECO:0000256" key="1">
    <source>
        <dbReference type="SAM" id="MobiDB-lite"/>
    </source>
</evidence>
<keyword evidence="2" id="KW-0472">Membrane</keyword>
<comment type="caution">
    <text evidence="3">The sequence shown here is derived from an EMBL/GenBank/DDBJ whole genome shotgun (WGS) entry which is preliminary data.</text>
</comment>
<dbReference type="EMBL" id="QQXK01000008">
    <property type="protein sequence ID" value="RII42768.1"/>
    <property type="molecule type" value="Genomic_DNA"/>
</dbReference>
<sequence length="180" mass="18735">MSHDTAALVGGQPGQTDLVGSAAGAPDTKRPLESGRTVLPELEEASDKRRPWWRHPALVVSVILTVLSLAAAATLYVLQLSSPKATPVTDLSITVSEATVHLSWSGGSERYSLYSVDGQGKAVDQSVWIRGAGEAWIPAASGAYESTSCFVVRPSSVTGGVSLGSQELSDQGGQRICLDG</sequence>
<accession>A0A399JB53</accession>
<feature type="region of interest" description="Disordered" evidence="1">
    <location>
        <begin position="1"/>
        <end position="39"/>
    </location>
</feature>
<protein>
    <submittedName>
        <fullName evidence="3">Uncharacterized protein</fullName>
    </submittedName>
</protein>
<keyword evidence="2" id="KW-0812">Transmembrane</keyword>
<keyword evidence="4" id="KW-1185">Reference proteome</keyword>
<feature type="transmembrane region" description="Helical" evidence="2">
    <location>
        <begin position="57"/>
        <end position="78"/>
    </location>
</feature>
<dbReference type="RefSeq" id="WP_119424119.1">
    <property type="nucleotide sequence ID" value="NZ_QQXK01000008.1"/>
</dbReference>
<name>A0A399JB53_9MICC</name>
<evidence type="ECO:0000313" key="3">
    <source>
        <dbReference type="EMBL" id="RII42768.1"/>
    </source>
</evidence>
<gene>
    <name evidence="3" type="ORF">DWB68_05370</name>
</gene>